<dbReference type="EMBL" id="CP009654">
    <property type="protein sequence ID" value="APC96205.1"/>
    <property type="molecule type" value="Genomic_DNA"/>
</dbReference>
<evidence type="ECO:0000256" key="1">
    <source>
        <dbReference type="SAM" id="SignalP"/>
    </source>
</evidence>
<sequence length="337" mass="38789">MKELKNQLIILLCFFCFGCTTNTANIDNTAFESIKINNPIKENHPIYIPEWYINEINNNDEYIYGIGEGKSLAEATNNALANMIERLQVSVSTNSSLETSSNNNSISQQLSLKTKTQTSSVIIQNYQIQNQQQINDRFYVQLKVNKLSAINEIKQNIKNKGFEIEHNYKISANKDSLIKFKATENISKNISYIKNASITLLLLDPSINIQPFLRDLANYTNKFYDIKPNLKLYINKNSGYFYAPLRKYLLSKGYNIVPNIEDANIIFICKNKKFLTTSDKDEYYISSEIEVITQENYTNNITTKFFNLEASSNNGRQETIEILKEQFYINLVNNGVI</sequence>
<feature type="signal peptide" evidence="1">
    <location>
        <begin position="1"/>
        <end position="24"/>
    </location>
</feature>
<proteinExistence type="predicted"/>
<keyword evidence="4" id="KW-1185">Reference proteome</keyword>
<dbReference type="Gene3D" id="3.10.28.20">
    <property type="entry name" value="Acetamidase/Formamidase-like domains"/>
    <property type="match status" value="1"/>
</dbReference>
<dbReference type="Proteomes" id="UP000182521">
    <property type="component" value="Chromosome"/>
</dbReference>
<dbReference type="STRING" id="1542390.KX01_1821"/>
<gene>
    <name evidence="3" type="ORF">KX01_1821</name>
</gene>
<reference evidence="4" key="1">
    <citation type="submission" date="2014-10" db="EMBL/GenBank/DDBJ databases">
        <authorList>
            <person name="Kuske C.R."/>
            <person name="Challacombe J.F."/>
            <person name="Daligault H.E."/>
            <person name="Davenport K.W."/>
            <person name="Johnson S.L."/>
            <person name="Siddaramappa S."/>
            <person name="Petersen J.M."/>
        </authorList>
    </citation>
    <scope>NUCLEOTIDE SEQUENCE [LARGE SCALE GENOMIC DNA]</scope>
    <source>
        <strain evidence="4">CA97-1460</strain>
    </source>
</reference>
<dbReference type="KEGG" id="frc:KX01_1821"/>
<dbReference type="AlphaFoldDB" id="A0A1J0KR33"/>
<organism evidence="3 4">
    <name type="scientific">Francisella frigiditurris</name>
    <dbReference type="NCBI Taxonomy" id="1542390"/>
    <lineage>
        <taxon>Bacteria</taxon>
        <taxon>Pseudomonadati</taxon>
        <taxon>Pseudomonadota</taxon>
        <taxon>Gammaproteobacteria</taxon>
        <taxon>Thiotrichales</taxon>
        <taxon>Francisellaceae</taxon>
        <taxon>Francisella</taxon>
    </lineage>
</organism>
<feature type="chain" id="PRO_5009614022" evidence="1">
    <location>
        <begin position="25"/>
        <end position="337"/>
    </location>
</feature>
<name>A0A1J0KR33_9GAMM</name>
<dbReference type="OrthoDB" id="5603731at2"/>
<dbReference type="RefSeq" id="WP_071664669.1">
    <property type="nucleotide sequence ID" value="NZ_CP009654.1"/>
</dbReference>
<dbReference type="Pfam" id="PF02169">
    <property type="entry name" value="LPP20"/>
    <property type="match status" value="1"/>
</dbReference>
<accession>A0A1J0KR33</accession>
<protein>
    <submittedName>
        <fullName evidence="3">LPP20 lipofamily protein</fullName>
    </submittedName>
</protein>
<evidence type="ECO:0000313" key="4">
    <source>
        <dbReference type="Proteomes" id="UP000182521"/>
    </source>
</evidence>
<evidence type="ECO:0000313" key="3">
    <source>
        <dbReference type="EMBL" id="APC96205.1"/>
    </source>
</evidence>
<feature type="domain" description="Lipoprotein LPP20-like" evidence="2">
    <location>
        <begin position="49"/>
        <end position="144"/>
    </location>
</feature>
<dbReference type="InterPro" id="IPR024952">
    <property type="entry name" value="LPP20-like_dom"/>
</dbReference>
<evidence type="ECO:0000259" key="2">
    <source>
        <dbReference type="Pfam" id="PF02169"/>
    </source>
</evidence>
<keyword evidence="1" id="KW-0732">Signal</keyword>